<feature type="transmembrane region" description="Helical" evidence="1">
    <location>
        <begin position="12"/>
        <end position="30"/>
    </location>
</feature>
<protein>
    <submittedName>
        <fullName evidence="2">Uncharacterized protein</fullName>
    </submittedName>
</protein>
<sequence>MSSSDVGVLRRPVVWFWGLVTCYWALVWRTPVWDIDDLRFATRSRTLGGRIDWSSLVPFARYDLAERNGRFSDMMVQLIMAMGGWIRIPLVISSLAMSLALWLMLRSLIRNLRGVVSAGADLLAGVGAFFVPMMLIGLDPHMGGDTIMFIAANIGYMWGLALGIVAILLLWSQRGPNVRHGWVLWVAVFLSFVASMHHELNAPGIVGAIVAMALITPAGKWTARWAVALVVTAVGNTARMGMPGLWARRLRLGGPYPYPQSTGEIPKRVSFVVHSASHSLTNYPAVFFAIVVSVVAMCVVVMRRGYHRRTIGILLTLFCVVSLGVAATSLRIMTRLTRRKMRGDIHLYLSTTGLLAGACFAVALAALVVLTVLIARMPGCGMVGVSTGAAFGYYALPLIQGSPGGRTSFLGLVVFTVSALMWAWAAVALAMDGATRQGTASGPGAQPEGERGSIHAPRLDVAMVLAIIATASCLGTGPQGAWGMLQGATTNGGTWRAVNAQVDAARRGELDTVVVPKTLPAPEWLPDYAGARESVTSWLSQYLDLPKTVTVVRR</sequence>
<feature type="transmembrane region" description="Helical" evidence="1">
    <location>
        <begin position="377"/>
        <end position="396"/>
    </location>
</feature>
<dbReference type="Proteomes" id="UP000215332">
    <property type="component" value="Chromosome 1"/>
</dbReference>
<proteinExistence type="predicted"/>
<accession>A0A239VZ72</accession>
<evidence type="ECO:0000313" key="3">
    <source>
        <dbReference type="Proteomes" id="UP000215332"/>
    </source>
</evidence>
<dbReference type="KEGG" id="cgrn:4412665_00045"/>
<evidence type="ECO:0000256" key="1">
    <source>
        <dbReference type="SAM" id="Phobius"/>
    </source>
</evidence>
<dbReference type="AlphaFoldDB" id="A0A239VZ72"/>
<feature type="transmembrane region" description="Helical" evidence="1">
    <location>
        <begin position="147"/>
        <end position="171"/>
    </location>
</feature>
<gene>
    <name evidence="2" type="ORF">SAMEA4412665_00045</name>
</gene>
<feature type="transmembrane region" description="Helical" evidence="1">
    <location>
        <begin position="313"/>
        <end position="333"/>
    </location>
</feature>
<keyword evidence="1" id="KW-0472">Membrane</keyword>
<feature type="transmembrane region" description="Helical" evidence="1">
    <location>
        <begin position="115"/>
        <end position="135"/>
    </location>
</feature>
<feature type="transmembrane region" description="Helical" evidence="1">
    <location>
        <begin position="178"/>
        <end position="194"/>
    </location>
</feature>
<keyword evidence="1" id="KW-0812">Transmembrane</keyword>
<evidence type="ECO:0000313" key="2">
    <source>
        <dbReference type="EMBL" id="SNV27615.1"/>
    </source>
</evidence>
<dbReference type="EMBL" id="LT906441">
    <property type="protein sequence ID" value="SNV27615.1"/>
    <property type="molecule type" value="Genomic_DNA"/>
</dbReference>
<reference evidence="2 3" key="1">
    <citation type="submission" date="2017-06" db="EMBL/GenBank/DDBJ databases">
        <authorList>
            <consortium name="Pathogen Informatics"/>
        </authorList>
    </citation>
    <scope>NUCLEOTIDE SEQUENCE [LARGE SCALE GENOMIC DNA]</scope>
    <source>
        <strain evidence="2 3">NCTC11865</strain>
    </source>
</reference>
<feature type="transmembrane region" description="Helical" evidence="1">
    <location>
        <begin position="345"/>
        <end position="370"/>
    </location>
</feature>
<feature type="transmembrane region" description="Helical" evidence="1">
    <location>
        <begin position="78"/>
        <end position="103"/>
    </location>
</feature>
<dbReference type="eggNOG" id="ENOG5033R7M">
    <property type="taxonomic scope" value="Bacteria"/>
</dbReference>
<feature type="transmembrane region" description="Helical" evidence="1">
    <location>
        <begin position="283"/>
        <end position="301"/>
    </location>
</feature>
<feature type="transmembrane region" description="Helical" evidence="1">
    <location>
        <begin position="408"/>
        <end position="431"/>
    </location>
</feature>
<name>A0A239VZ72_9ACTN</name>
<keyword evidence="1" id="KW-1133">Transmembrane helix</keyword>
<feature type="transmembrane region" description="Helical" evidence="1">
    <location>
        <begin position="200"/>
        <end position="218"/>
    </location>
</feature>
<feature type="transmembrane region" description="Helical" evidence="1">
    <location>
        <begin position="225"/>
        <end position="246"/>
    </location>
</feature>
<organism evidence="2 3">
    <name type="scientific">Cutibacterium granulosum</name>
    <dbReference type="NCBI Taxonomy" id="33011"/>
    <lineage>
        <taxon>Bacteria</taxon>
        <taxon>Bacillati</taxon>
        <taxon>Actinomycetota</taxon>
        <taxon>Actinomycetes</taxon>
        <taxon>Propionibacteriales</taxon>
        <taxon>Propionibacteriaceae</taxon>
        <taxon>Cutibacterium</taxon>
    </lineage>
</organism>